<keyword evidence="5 7" id="KW-1133">Transmembrane helix</keyword>
<evidence type="ECO:0000256" key="2">
    <source>
        <dbReference type="ARBA" id="ARBA00022448"/>
    </source>
</evidence>
<evidence type="ECO:0000256" key="6">
    <source>
        <dbReference type="ARBA" id="ARBA00023136"/>
    </source>
</evidence>
<dbReference type="SUPFAM" id="SSF161098">
    <property type="entry name" value="MetI-like"/>
    <property type="match status" value="1"/>
</dbReference>
<sequence length="315" mass="35311">MLQYTLRRLAHSLVTIFLVVTVVFLLMRLLPVEGYFGDSYDKLTPEQREAVLRRMGLLDPWYAQLYRFYSHLLRGDLGVSVIYRPNVPVREILALKIPYSLAFGMAALGLSLMAGLAMGVHMSLHKGGWWDKAWTGYVVFVNAVPAAVYHLFIQLYVTEIAGLPLLFSSFDPVSWILPTISMSLGGIAGYAMWVRRFMVDELNKEYIRLARAKGLPSRAIMIKHVMRNAFVPLAQYLPATVLLTIGGSIYIESLYSIPGMGGLLVDAIQRQDNPLVQALVLVYSVLAIIGLFLGDVLMTLFDPRIRLERQGATRA</sequence>
<feature type="transmembrane region" description="Helical" evidence="7">
    <location>
        <begin position="134"/>
        <end position="153"/>
    </location>
</feature>
<dbReference type="Gene3D" id="1.10.3720.10">
    <property type="entry name" value="MetI-like"/>
    <property type="match status" value="1"/>
</dbReference>
<feature type="transmembrane region" description="Helical" evidence="7">
    <location>
        <begin position="230"/>
        <end position="251"/>
    </location>
</feature>
<keyword evidence="4 7" id="KW-0812">Transmembrane</keyword>
<dbReference type="PANTHER" id="PTHR30465">
    <property type="entry name" value="INNER MEMBRANE ABC TRANSPORTER"/>
    <property type="match status" value="1"/>
</dbReference>
<dbReference type="InterPro" id="IPR045621">
    <property type="entry name" value="BPD_transp_1_N"/>
</dbReference>
<keyword evidence="2 7" id="KW-0813">Transport</keyword>
<evidence type="ECO:0000313" key="10">
    <source>
        <dbReference type="Proteomes" id="UP001333102"/>
    </source>
</evidence>
<dbReference type="CDD" id="cd06261">
    <property type="entry name" value="TM_PBP2"/>
    <property type="match status" value="1"/>
</dbReference>
<keyword evidence="3" id="KW-1003">Cell membrane</keyword>
<evidence type="ECO:0000256" key="1">
    <source>
        <dbReference type="ARBA" id="ARBA00004651"/>
    </source>
</evidence>
<reference evidence="10" key="1">
    <citation type="submission" date="2023-12" db="EMBL/GenBank/DDBJ databases">
        <title>Novel isolates from deep terrestrial aquifers shed light on the physiology and ecology of the class Limnochordia.</title>
        <authorList>
            <person name="Karnachuk O.V."/>
            <person name="Lukina A.P."/>
            <person name="Avakyan M.R."/>
            <person name="Kadnikov V."/>
            <person name="Begmatov S."/>
            <person name="Beletsky A.V."/>
            <person name="Mardanov A.V."/>
            <person name="Ravin N.V."/>
        </authorList>
    </citation>
    <scope>NUCLEOTIDE SEQUENCE [LARGE SCALE GENOMIC DNA]</scope>
    <source>
        <strain evidence="10">LN</strain>
    </source>
</reference>
<proteinExistence type="inferred from homology"/>
<dbReference type="InterPro" id="IPR035906">
    <property type="entry name" value="MetI-like_sf"/>
</dbReference>
<evidence type="ECO:0000259" key="8">
    <source>
        <dbReference type="PROSITE" id="PS50928"/>
    </source>
</evidence>
<accession>A0ABZ1BM63</accession>
<dbReference type="InterPro" id="IPR000515">
    <property type="entry name" value="MetI-like"/>
</dbReference>
<feature type="transmembrane region" description="Helical" evidence="7">
    <location>
        <begin position="12"/>
        <end position="30"/>
    </location>
</feature>
<evidence type="ECO:0000256" key="5">
    <source>
        <dbReference type="ARBA" id="ARBA00022989"/>
    </source>
</evidence>
<keyword evidence="10" id="KW-1185">Reference proteome</keyword>
<gene>
    <name evidence="9" type="ORF">VLY81_10420</name>
</gene>
<evidence type="ECO:0000256" key="7">
    <source>
        <dbReference type="RuleBase" id="RU363032"/>
    </source>
</evidence>
<feature type="transmembrane region" description="Helical" evidence="7">
    <location>
        <begin position="97"/>
        <end position="122"/>
    </location>
</feature>
<protein>
    <submittedName>
        <fullName evidence="9">ABC transporter permease</fullName>
    </submittedName>
</protein>
<dbReference type="Pfam" id="PF19300">
    <property type="entry name" value="BPD_transp_1_N"/>
    <property type="match status" value="1"/>
</dbReference>
<dbReference type="PANTHER" id="PTHR30465:SF0">
    <property type="entry name" value="OLIGOPEPTIDE TRANSPORT SYSTEM PERMEASE PROTEIN APPB"/>
    <property type="match status" value="1"/>
</dbReference>
<feature type="domain" description="ABC transmembrane type-1" evidence="8">
    <location>
        <begin position="97"/>
        <end position="294"/>
    </location>
</feature>
<feature type="transmembrane region" description="Helical" evidence="7">
    <location>
        <begin position="173"/>
        <end position="194"/>
    </location>
</feature>
<evidence type="ECO:0000256" key="3">
    <source>
        <dbReference type="ARBA" id="ARBA00022475"/>
    </source>
</evidence>
<evidence type="ECO:0000256" key="4">
    <source>
        <dbReference type="ARBA" id="ARBA00022692"/>
    </source>
</evidence>
<comment type="similarity">
    <text evidence="7">Belongs to the binding-protein-dependent transport system permease family.</text>
</comment>
<comment type="subcellular location">
    <subcellularLocation>
        <location evidence="1 7">Cell membrane</location>
        <topology evidence="1 7">Multi-pass membrane protein</topology>
    </subcellularLocation>
</comment>
<dbReference type="PROSITE" id="PS50928">
    <property type="entry name" value="ABC_TM1"/>
    <property type="match status" value="1"/>
</dbReference>
<feature type="transmembrane region" description="Helical" evidence="7">
    <location>
        <begin position="280"/>
        <end position="301"/>
    </location>
</feature>
<dbReference type="EMBL" id="CP141614">
    <property type="protein sequence ID" value="WRP13847.1"/>
    <property type="molecule type" value="Genomic_DNA"/>
</dbReference>
<dbReference type="Proteomes" id="UP001333102">
    <property type="component" value="Chromosome"/>
</dbReference>
<evidence type="ECO:0000313" key="9">
    <source>
        <dbReference type="EMBL" id="WRP13847.1"/>
    </source>
</evidence>
<name>A0ABZ1BM63_9FIRM</name>
<keyword evidence="6 7" id="KW-0472">Membrane</keyword>
<dbReference type="Pfam" id="PF00528">
    <property type="entry name" value="BPD_transp_1"/>
    <property type="match status" value="1"/>
</dbReference>
<dbReference type="RefSeq" id="WP_324668103.1">
    <property type="nucleotide sequence ID" value="NZ_CP141614.1"/>
</dbReference>
<organism evidence="9 10">
    <name type="scientific">Geochorda subterranea</name>
    <dbReference type="NCBI Taxonomy" id="3109564"/>
    <lineage>
        <taxon>Bacteria</taxon>
        <taxon>Bacillati</taxon>
        <taxon>Bacillota</taxon>
        <taxon>Limnochordia</taxon>
        <taxon>Limnochordales</taxon>
        <taxon>Geochordaceae</taxon>
        <taxon>Geochorda</taxon>
    </lineage>
</organism>